<dbReference type="AlphaFoldDB" id="A0AAW1UW30"/>
<name>A0AAW1UW30_9CUCU</name>
<accession>A0AAW1UW30</accession>
<sequence length="161" mass="18669">MFQIKHNGRKLAPIRRKLPSKYMNSRGIGETIQAGTGIIASVLFAFPECKRRANDVQFMGNSEKCLPTKRNERSYSPLKYLSFFFDSIINTACEMDRYLRQDDSEMFVVYSVDMNIILSLSIITYEVPSGNKLNFMEEFHISIYHSLSKAVPFEEFLCHKE</sequence>
<proteinExistence type="predicted"/>
<evidence type="ECO:0000313" key="1">
    <source>
        <dbReference type="EMBL" id="KAK9887637.1"/>
    </source>
</evidence>
<dbReference type="EMBL" id="JARQZJ010000117">
    <property type="protein sequence ID" value="KAK9887637.1"/>
    <property type="molecule type" value="Genomic_DNA"/>
</dbReference>
<reference evidence="1 2" key="1">
    <citation type="submission" date="2023-03" db="EMBL/GenBank/DDBJ databases">
        <title>Genome insight into feeding habits of ladybird beetles.</title>
        <authorList>
            <person name="Li H.-S."/>
            <person name="Huang Y.-H."/>
            <person name="Pang H."/>
        </authorList>
    </citation>
    <scope>NUCLEOTIDE SEQUENCE [LARGE SCALE GENOMIC DNA]</scope>
    <source>
        <strain evidence="1">SYSU_2023b</strain>
        <tissue evidence="1">Whole body</tissue>
    </source>
</reference>
<evidence type="ECO:0000313" key="2">
    <source>
        <dbReference type="Proteomes" id="UP001431783"/>
    </source>
</evidence>
<organism evidence="1 2">
    <name type="scientific">Henosepilachna vigintioctopunctata</name>
    <dbReference type="NCBI Taxonomy" id="420089"/>
    <lineage>
        <taxon>Eukaryota</taxon>
        <taxon>Metazoa</taxon>
        <taxon>Ecdysozoa</taxon>
        <taxon>Arthropoda</taxon>
        <taxon>Hexapoda</taxon>
        <taxon>Insecta</taxon>
        <taxon>Pterygota</taxon>
        <taxon>Neoptera</taxon>
        <taxon>Endopterygota</taxon>
        <taxon>Coleoptera</taxon>
        <taxon>Polyphaga</taxon>
        <taxon>Cucujiformia</taxon>
        <taxon>Coccinelloidea</taxon>
        <taxon>Coccinellidae</taxon>
        <taxon>Epilachninae</taxon>
        <taxon>Epilachnini</taxon>
        <taxon>Henosepilachna</taxon>
    </lineage>
</organism>
<dbReference type="Proteomes" id="UP001431783">
    <property type="component" value="Unassembled WGS sequence"/>
</dbReference>
<protein>
    <submittedName>
        <fullName evidence="1">Uncharacterized protein</fullName>
    </submittedName>
</protein>
<gene>
    <name evidence="1" type="ORF">WA026_023657</name>
</gene>
<comment type="caution">
    <text evidence="1">The sequence shown here is derived from an EMBL/GenBank/DDBJ whole genome shotgun (WGS) entry which is preliminary data.</text>
</comment>
<keyword evidence="2" id="KW-1185">Reference proteome</keyword>